<dbReference type="Pfam" id="PF03690">
    <property type="entry name" value="MYG1_exonuc"/>
    <property type="match status" value="1"/>
</dbReference>
<evidence type="ECO:0000313" key="2">
    <source>
        <dbReference type="Proteomes" id="UP000526501"/>
    </source>
</evidence>
<comment type="caution">
    <text evidence="1">The sequence shown here is derived from an EMBL/GenBank/DDBJ whole genome shotgun (WGS) entry which is preliminary data.</text>
</comment>
<organism evidence="1 2">
    <name type="scientific">Pelagicoccus albus</name>
    <dbReference type="NCBI Taxonomy" id="415222"/>
    <lineage>
        <taxon>Bacteria</taxon>
        <taxon>Pseudomonadati</taxon>
        <taxon>Verrucomicrobiota</taxon>
        <taxon>Opitutia</taxon>
        <taxon>Puniceicoccales</taxon>
        <taxon>Pelagicoccaceae</taxon>
        <taxon>Pelagicoccus</taxon>
    </lineage>
</organism>
<dbReference type="Proteomes" id="UP000526501">
    <property type="component" value="Unassembled WGS sequence"/>
</dbReference>
<keyword evidence="2" id="KW-1185">Reference proteome</keyword>
<name>A0A7X1B7B8_9BACT</name>
<dbReference type="AlphaFoldDB" id="A0A7X1B7B8"/>
<gene>
    <name evidence="1" type="ORF">H5P27_13185</name>
</gene>
<evidence type="ECO:0000313" key="1">
    <source>
        <dbReference type="EMBL" id="MBC2607001.1"/>
    </source>
</evidence>
<reference evidence="1 2" key="1">
    <citation type="submission" date="2020-07" db="EMBL/GenBank/DDBJ databases">
        <authorList>
            <person name="Feng X."/>
        </authorList>
    </citation>
    <scope>NUCLEOTIDE SEQUENCE [LARGE SCALE GENOMIC DNA]</scope>
    <source>
        <strain evidence="1 2">JCM23202</strain>
    </source>
</reference>
<accession>A0A7X1B7B8</accession>
<protein>
    <submittedName>
        <fullName evidence="1">MYG1 family protein</fullName>
    </submittedName>
</protein>
<sequence length="287" mass="32169">MSDQNYRKILTHPGSAHKDDLLACCLLLAQSPAPIERREPTPEDLADPSIAVVDVGDQHAPELGNFDHHQFSKDTAPTCALSLVLQSLGLYEDARTFCEWLEPAEWFDCRGPNQTAKWLGVERDVIGKLNSPIDMTLLRRFAAKSELLPGDTIWEMMKLVGEDLVGYLTGTRQRIDFVAQHSKLWELGGLKFLFLPRVETEIDDASSGIGHFLRERGLDREVAGTIYPDKRNVGYGISRYNDHPALDYTRIEAEPDVHFAHKSGFVAKTTATETERLQQLAQKGIKA</sequence>
<proteinExistence type="predicted"/>
<dbReference type="EMBL" id="JACHVC010000012">
    <property type="protein sequence ID" value="MBC2607001.1"/>
    <property type="molecule type" value="Genomic_DNA"/>
</dbReference>
<dbReference type="InterPro" id="IPR003226">
    <property type="entry name" value="MYG1_exonuclease"/>
</dbReference>
<dbReference type="RefSeq" id="WP_185660866.1">
    <property type="nucleotide sequence ID" value="NZ_CAWPOO010000012.1"/>
</dbReference>